<evidence type="ECO:0008006" key="5">
    <source>
        <dbReference type="Google" id="ProtNLM"/>
    </source>
</evidence>
<keyword evidence="4" id="KW-1185">Reference proteome</keyword>
<evidence type="ECO:0000259" key="2">
    <source>
        <dbReference type="Pfam" id="PF18701"/>
    </source>
</evidence>
<feature type="domain" description="DUF5641" evidence="2">
    <location>
        <begin position="457"/>
        <end position="543"/>
    </location>
</feature>
<protein>
    <recommendedName>
        <fullName evidence="5">Integrase zinc-binding domain-containing protein</fullName>
    </recommendedName>
</protein>
<evidence type="ECO:0000313" key="4">
    <source>
        <dbReference type="Proteomes" id="UP001235939"/>
    </source>
</evidence>
<dbReference type="EMBL" id="CP092882">
    <property type="protein sequence ID" value="UYV81535.1"/>
    <property type="molecule type" value="Genomic_DNA"/>
</dbReference>
<reference evidence="3 4" key="1">
    <citation type="submission" date="2022-01" db="EMBL/GenBank/DDBJ databases">
        <title>A chromosomal length assembly of Cordylochernes scorpioides.</title>
        <authorList>
            <person name="Zeh D."/>
            <person name="Zeh J."/>
        </authorList>
    </citation>
    <scope>NUCLEOTIDE SEQUENCE [LARGE SCALE GENOMIC DNA]</scope>
    <source>
        <strain evidence="3">IN4F17</strain>
        <tissue evidence="3">Whole Body</tissue>
    </source>
</reference>
<dbReference type="Proteomes" id="UP001235939">
    <property type="component" value="Chromosome 20"/>
</dbReference>
<dbReference type="InterPro" id="IPR040676">
    <property type="entry name" value="DUF5641"/>
</dbReference>
<feature type="domain" description="Integrase zinc-binding" evidence="1">
    <location>
        <begin position="248"/>
        <end position="301"/>
    </location>
</feature>
<evidence type="ECO:0000313" key="3">
    <source>
        <dbReference type="EMBL" id="UYV81535.1"/>
    </source>
</evidence>
<dbReference type="PANTHER" id="PTHR47331">
    <property type="entry name" value="PHD-TYPE DOMAIN-CONTAINING PROTEIN"/>
    <property type="match status" value="1"/>
</dbReference>
<evidence type="ECO:0000259" key="1">
    <source>
        <dbReference type="Pfam" id="PF17921"/>
    </source>
</evidence>
<dbReference type="Pfam" id="PF17921">
    <property type="entry name" value="Integrase_H2C2"/>
    <property type="match status" value="1"/>
</dbReference>
<proteinExistence type="predicted"/>
<gene>
    <name evidence="3" type="ORF">LAZ67_20001469</name>
</gene>
<dbReference type="InterPro" id="IPR041588">
    <property type="entry name" value="Integrase_H2C2"/>
</dbReference>
<sequence>MSCLIRSRLTKQVMKIISESIAVPEINIWFWTDSSTALRWIQNEKSWATFVRNRVNEIYSISKKENWHHVSGVNNPADLPSRESSVKKLIEHKLWEGPSFLLKPSWNQFDPIFDEEEINKELKKTVNIAVNSTKGNFMDKLERYGDYHRIVRIVAYLLCFKRKTISDQSRPGKHDKMSKEISVEEFEEAEKVILRHIQLISFGRDDKRINKLNAFTDEYGLNRIKSQLYFGEDDYDTRCPIVLPGENQVVKLLIRKEHEMMSHAGIQTTQQLVRHRFWILKGKRTIRSIISACATCRRYNSKRVQTESIPIPATRIGSTPAFGVIDVVDRALCTLTMASILSDAITYSRKLIGMMSYVMPPYNVLSGISTPQQQHFGEDATDPKSIGRHKTVSYEELQTVICEVESAMNSRPLTAISEESGLVLITPAKFMCDNASCLFVPEADIVDSKFLKESHGKVQKLRETIRQRFRKEYLGFLRQNTRNKTKSIKEGDVVLMEVVNKKRTEWPIGVIEKTYPEKDGIVRVAMIKTKRGNFLRPVQRLFFLESSENHSKEEFGKRRDLEKEKKINLDTPSISQRSIRGKDSPVIIRSGRIVKRPDRY</sequence>
<name>A0ABY6LK06_9ARAC</name>
<dbReference type="Pfam" id="PF18701">
    <property type="entry name" value="DUF5641"/>
    <property type="match status" value="1"/>
</dbReference>
<accession>A0ABY6LK06</accession>
<dbReference type="Gene3D" id="1.10.340.70">
    <property type="match status" value="1"/>
</dbReference>
<organism evidence="3 4">
    <name type="scientific">Cordylochernes scorpioides</name>
    <dbReference type="NCBI Taxonomy" id="51811"/>
    <lineage>
        <taxon>Eukaryota</taxon>
        <taxon>Metazoa</taxon>
        <taxon>Ecdysozoa</taxon>
        <taxon>Arthropoda</taxon>
        <taxon>Chelicerata</taxon>
        <taxon>Arachnida</taxon>
        <taxon>Pseudoscorpiones</taxon>
        <taxon>Cheliferoidea</taxon>
        <taxon>Chernetidae</taxon>
        <taxon>Cordylochernes</taxon>
    </lineage>
</organism>